<organism evidence="2 3">
    <name type="scientific">Serpens gallinarum</name>
    <dbReference type="NCBI Taxonomy" id="2763075"/>
    <lineage>
        <taxon>Bacteria</taxon>
        <taxon>Pseudomonadati</taxon>
        <taxon>Pseudomonadota</taxon>
        <taxon>Gammaproteobacteria</taxon>
        <taxon>Pseudomonadales</taxon>
        <taxon>Pseudomonadaceae</taxon>
        <taxon>Pseudomonas</taxon>
    </lineage>
</organism>
<keyword evidence="3" id="KW-1185">Reference proteome</keyword>
<evidence type="ECO:0000313" key="2">
    <source>
        <dbReference type="EMBL" id="MBD7978253.1"/>
    </source>
</evidence>
<evidence type="ECO:0000313" key="3">
    <source>
        <dbReference type="Proteomes" id="UP000611945"/>
    </source>
</evidence>
<reference evidence="2 3" key="1">
    <citation type="submission" date="2020-08" db="EMBL/GenBank/DDBJ databases">
        <title>A Genomic Blueprint of the Chicken Gut Microbiome.</title>
        <authorList>
            <person name="Gilroy R."/>
            <person name="Ravi A."/>
            <person name="Getino M."/>
            <person name="Pursley I."/>
            <person name="Horton D.L."/>
            <person name="Alikhan N.-F."/>
            <person name="Baker D."/>
            <person name="Gharbi K."/>
            <person name="Hall N."/>
            <person name="Watson M."/>
            <person name="Adriaenssens E.M."/>
            <person name="Foster-Nyarko E."/>
            <person name="Jarju S."/>
            <person name="Secka A."/>
            <person name="Antonio M."/>
            <person name="Oren A."/>
            <person name="Chaudhuri R."/>
            <person name="La Ragione R.M."/>
            <person name="Hildebrand F."/>
            <person name="Pallen M.J."/>
        </authorList>
    </citation>
    <scope>NUCLEOTIDE SEQUENCE [LARGE SCALE GENOMIC DNA]</scope>
    <source>
        <strain evidence="2 3">Sa2CUA2</strain>
    </source>
</reference>
<name>A0ABR8TS10_9PSED</name>
<sequence length="272" mass="29707">MISESGRRAYLNAMQIDTWLPRVDLPHAAPSNSAVLAVLPVAKAEVRAAPVPSSGRDKQVAAPVQGAKLPTNNGPQSVQQLRESIRPPVASAGVEAAASPQTPVAPAPVAVTPPRFSLQLLRAGNCLLLVELPTGEAFQSRDPAYLLLRDLLRAAGLPDSPRLVGEPVRWPLLMRGQLEQGPDEARDFVQSFIAARMAEDEQPCACLWLIGAPALRFAGEVDEHAFHRELQIEGLGAAWTMPGLELLMDEPVRKRELWHSMRRVMPRWHVVH</sequence>
<dbReference type="Proteomes" id="UP000611945">
    <property type="component" value="Unassembled WGS sequence"/>
</dbReference>
<gene>
    <name evidence="2" type="ORF">H9642_13795</name>
</gene>
<evidence type="ECO:0000256" key="1">
    <source>
        <dbReference type="SAM" id="MobiDB-lite"/>
    </source>
</evidence>
<protein>
    <submittedName>
        <fullName evidence="2">Energy transducer TonB</fullName>
    </submittedName>
</protein>
<comment type="caution">
    <text evidence="2">The sequence shown here is derived from an EMBL/GenBank/DDBJ whole genome shotgun (WGS) entry which is preliminary data.</text>
</comment>
<dbReference type="RefSeq" id="WP_251837025.1">
    <property type="nucleotide sequence ID" value="NZ_JACSQG010000007.1"/>
</dbReference>
<accession>A0ABR8TS10</accession>
<proteinExistence type="predicted"/>
<feature type="region of interest" description="Disordered" evidence="1">
    <location>
        <begin position="50"/>
        <end position="76"/>
    </location>
</feature>
<dbReference type="EMBL" id="JACSQG010000007">
    <property type="protein sequence ID" value="MBD7978253.1"/>
    <property type="molecule type" value="Genomic_DNA"/>
</dbReference>